<protein>
    <submittedName>
        <fullName evidence="1">Uncharacterized protein</fullName>
    </submittedName>
</protein>
<dbReference type="EMBL" id="CAJFCI010000016">
    <property type="protein sequence ID" value="CAD5106194.1"/>
    <property type="molecule type" value="Genomic_DNA"/>
</dbReference>
<reference evidence="1 2" key="1">
    <citation type="submission" date="2020-08" db="EMBL/GenBank/DDBJ databases">
        <authorList>
            <person name="Criscuolo A."/>
        </authorList>
    </citation>
    <scope>NUCLEOTIDE SEQUENCE [LARGE SCALE GENOMIC DNA]</scope>
    <source>
        <strain evidence="1">CIP111764</strain>
    </source>
</reference>
<evidence type="ECO:0000313" key="1">
    <source>
        <dbReference type="EMBL" id="CAD5106194.1"/>
    </source>
</evidence>
<dbReference type="AlphaFoldDB" id="A0A7U7I7E4"/>
<comment type="caution">
    <text evidence="1">The sequence shown here is derived from an EMBL/GenBank/DDBJ whole genome shotgun (WGS) entry which is preliminary data.</text>
</comment>
<dbReference type="RefSeq" id="WP_187669564.1">
    <property type="nucleotide sequence ID" value="NZ_CAJFCI010000016.1"/>
</dbReference>
<sequence>MKFGLEHIAFALLAALLSIFTLAAAAVYWATPTMIVRNNSGATVQVTARWGDHHRELGDLQPGSKRTFNVRGESAIRFIVTYSDGSQLESLPMYFTTAMTVSAVISGQSVSVSAEL</sequence>
<keyword evidence="2" id="KW-1185">Reference proteome</keyword>
<proteinExistence type="predicted"/>
<dbReference type="Proteomes" id="UP000583387">
    <property type="component" value="Unassembled WGS sequence"/>
</dbReference>
<evidence type="ECO:0000313" key="2">
    <source>
        <dbReference type="Proteomes" id="UP000583387"/>
    </source>
</evidence>
<name>A0A7U7I7E4_9GAMM</name>
<organism evidence="1 2">
    <name type="scientific">Zestomonas carbonaria</name>
    <dbReference type="NCBI Taxonomy" id="2762745"/>
    <lineage>
        <taxon>Bacteria</taxon>
        <taxon>Pseudomonadati</taxon>
        <taxon>Pseudomonadota</taxon>
        <taxon>Gammaproteobacteria</taxon>
        <taxon>Pseudomonadales</taxon>
        <taxon>Pseudomonadaceae</taxon>
        <taxon>Zestomonas</taxon>
    </lineage>
</organism>
<gene>
    <name evidence="1" type="ORF">PSEWESI4_00454</name>
</gene>
<accession>A0A7U7I7E4</accession>